<feature type="domain" description="BPL/LPL catalytic" evidence="5">
    <location>
        <begin position="31"/>
        <end position="214"/>
    </location>
</feature>
<dbReference type="SUPFAM" id="SSF55681">
    <property type="entry name" value="Class II aaRS and biotin synthetases"/>
    <property type="match status" value="1"/>
</dbReference>
<dbReference type="EC" id="2.3.1.181" evidence="2"/>
<dbReference type="PIRSF" id="PIRSF016262">
    <property type="entry name" value="LPLase"/>
    <property type="match status" value="1"/>
</dbReference>
<proteinExistence type="inferred from homology"/>
<name>A0A0F9UVE7_9ZZZZ</name>
<dbReference type="CDD" id="cd16444">
    <property type="entry name" value="LipB"/>
    <property type="match status" value="1"/>
</dbReference>
<dbReference type="UniPathway" id="UPA00538">
    <property type="reaction ID" value="UER00592"/>
</dbReference>
<comment type="caution">
    <text evidence="6">The sequence shown here is derived from an EMBL/GenBank/DDBJ whole genome shotgun (WGS) entry which is preliminary data.</text>
</comment>
<dbReference type="InterPro" id="IPR020605">
    <property type="entry name" value="Octanoyltransferase_CS"/>
</dbReference>
<organism evidence="6">
    <name type="scientific">marine sediment metagenome</name>
    <dbReference type="NCBI Taxonomy" id="412755"/>
    <lineage>
        <taxon>unclassified sequences</taxon>
        <taxon>metagenomes</taxon>
        <taxon>ecological metagenomes</taxon>
    </lineage>
</organism>
<dbReference type="InterPro" id="IPR045864">
    <property type="entry name" value="aa-tRNA-synth_II/BPL/LPL"/>
</dbReference>
<evidence type="ECO:0000259" key="5">
    <source>
        <dbReference type="PROSITE" id="PS51733"/>
    </source>
</evidence>
<dbReference type="InterPro" id="IPR000544">
    <property type="entry name" value="Octanoyltransferase"/>
</dbReference>
<dbReference type="GO" id="GO:0009249">
    <property type="term" value="P:protein lipoylation"/>
    <property type="evidence" value="ECO:0007669"/>
    <property type="project" value="InterPro"/>
</dbReference>
<dbReference type="PANTHER" id="PTHR10993:SF7">
    <property type="entry name" value="LIPOYLTRANSFERASE 2, MITOCHONDRIAL-RELATED"/>
    <property type="match status" value="1"/>
</dbReference>
<evidence type="ECO:0000256" key="2">
    <source>
        <dbReference type="ARBA" id="ARBA00012334"/>
    </source>
</evidence>
<evidence type="ECO:0000256" key="4">
    <source>
        <dbReference type="ARBA" id="ARBA00023315"/>
    </source>
</evidence>
<evidence type="ECO:0000313" key="6">
    <source>
        <dbReference type="EMBL" id="KKN97020.1"/>
    </source>
</evidence>
<dbReference type="Gene3D" id="3.30.930.10">
    <property type="entry name" value="Bira Bifunctional Protein, Domain 2"/>
    <property type="match status" value="1"/>
</dbReference>
<evidence type="ECO:0000256" key="1">
    <source>
        <dbReference type="ARBA" id="ARBA00004821"/>
    </source>
</evidence>
<dbReference type="InterPro" id="IPR004143">
    <property type="entry name" value="BPL_LPL_catalytic"/>
</dbReference>
<sequence>MTTLIRIDLPTCDYDSALRLQRRLVARVAADDTAAYLILTEHDPPVITLGRRGSSSDILASPQQLADSGTEVRRSGRGGLATWHGPGQLVAYPVLRLDRGRRSVHGHVRNLEEAVLQTLARFDLAGRRRDGEAGVWAGDAKIASVGVAVQRWVSFHGVALNVCNDLSAFEMIVPCGRPGGAVTSMTEMLGREVSVEDVADSFAEAFADICGFDEGPTLADGEMDA</sequence>
<dbReference type="PANTHER" id="PTHR10993">
    <property type="entry name" value="OCTANOYLTRANSFERASE"/>
    <property type="match status" value="1"/>
</dbReference>
<keyword evidence="3" id="KW-0808">Transferase</keyword>
<dbReference type="AlphaFoldDB" id="A0A0F9UVE7"/>
<dbReference type="EMBL" id="LAZR01000061">
    <property type="protein sequence ID" value="KKN97020.1"/>
    <property type="molecule type" value="Genomic_DNA"/>
</dbReference>
<gene>
    <name evidence="6" type="ORF">LCGC14_0162710</name>
</gene>
<dbReference type="HAMAP" id="MF_00013">
    <property type="entry name" value="LipB"/>
    <property type="match status" value="1"/>
</dbReference>
<dbReference type="NCBIfam" id="TIGR00214">
    <property type="entry name" value="lipB"/>
    <property type="match status" value="1"/>
</dbReference>
<comment type="pathway">
    <text evidence="1">Protein modification; protein lipoylation via endogenous pathway; protein N(6)-(lipoyl)lysine from octanoyl-[acyl-carrier-protein]: step 1/2.</text>
</comment>
<protein>
    <recommendedName>
        <fullName evidence="2">lipoyl(octanoyl) transferase</fullName>
        <ecNumber evidence="2">2.3.1.181</ecNumber>
    </recommendedName>
</protein>
<dbReference type="GO" id="GO:0033819">
    <property type="term" value="F:lipoyl(octanoyl) transferase activity"/>
    <property type="evidence" value="ECO:0007669"/>
    <property type="project" value="UniProtKB-EC"/>
</dbReference>
<dbReference type="Pfam" id="PF21948">
    <property type="entry name" value="LplA-B_cat"/>
    <property type="match status" value="1"/>
</dbReference>
<evidence type="ECO:0000256" key="3">
    <source>
        <dbReference type="ARBA" id="ARBA00022679"/>
    </source>
</evidence>
<dbReference type="NCBIfam" id="NF010925">
    <property type="entry name" value="PRK14345.1"/>
    <property type="match status" value="1"/>
</dbReference>
<accession>A0A0F9UVE7</accession>
<keyword evidence="4" id="KW-0012">Acyltransferase</keyword>
<reference evidence="6" key="1">
    <citation type="journal article" date="2015" name="Nature">
        <title>Complex archaea that bridge the gap between prokaryotes and eukaryotes.</title>
        <authorList>
            <person name="Spang A."/>
            <person name="Saw J.H."/>
            <person name="Jorgensen S.L."/>
            <person name="Zaremba-Niedzwiedzka K."/>
            <person name="Martijn J."/>
            <person name="Lind A.E."/>
            <person name="van Eijk R."/>
            <person name="Schleper C."/>
            <person name="Guy L."/>
            <person name="Ettema T.J."/>
        </authorList>
    </citation>
    <scope>NUCLEOTIDE SEQUENCE</scope>
</reference>
<dbReference type="PROSITE" id="PS51733">
    <property type="entry name" value="BPL_LPL_CATALYTIC"/>
    <property type="match status" value="1"/>
</dbReference>
<dbReference type="PROSITE" id="PS01313">
    <property type="entry name" value="LIPB"/>
    <property type="match status" value="1"/>
</dbReference>